<organism evidence="1">
    <name type="scientific">Alectorobius mimon</name>
    <dbReference type="NCBI Taxonomy" id="360319"/>
    <lineage>
        <taxon>Eukaryota</taxon>
        <taxon>Metazoa</taxon>
        <taxon>Ecdysozoa</taxon>
        <taxon>Arthropoda</taxon>
        <taxon>Chelicerata</taxon>
        <taxon>Arachnida</taxon>
        <taxon>Acari</taxon>
        <taxon>Parasitiformes</taxon>
        <taxon>Ixodida</taxon>
        <taxon>Ixodoidea</taxon>
        <taxon>Argasidae</taxon>
        <taxon>Ornithodorinae</taxon>
        <taxon>Alectorobius</taxon>
    </lineage>
</organism>
<dbReference type="AlphaFoldDB" id="A0A147B9J5"/>
<accession>A0A147B9J5</accession>
<name>A0A147B9J5_9ACAR</name>
<dbReference type="EMBL" id="GEIB01000448">
    <property type="protein sequence ID" value="JAR87431.1"/>
    <property type="molecule type" value="Transcribed_RNA"/>
</dbReference>
<proteinExistence type="predicted"/>
<reference evidence="1" key="1">
    <citation type="submission" date="2016-03" db="EMBL/GenBank/DDBJ databases">
        <title>Gut transcriptome analysis on engorged females of Ornithodoros mimon (Acari: Argasidae) and phylogenetic inferences of soft ticks.</title>
        <authorList>
            <person name="Landulfo G.A."/>
            <person name="Giovanni D."/>
            <person name="Carvalho E."/>
            <person name="Junqueira-de-Azevedo I."/>
            <person name="Patane J."/>
            <person name="Mendoca R."/>
            <person name="Barros-Battesti D."/>
        </authorList>
    </citation>
    <scope>NUCLEOTIDE SEQUENCE</scope>
    <source>
        <strain evidence="1">Females</strain>
        <tissue evidence="1">Gut</tissue>
    </source>
</reference>
<protein>
    <submittedName>
        <fullName evidence="1">Uncharacterized protein</fullName>
    </submittedName>
</protein>
<sequence length="164" mass="18506">SPPSAIINKRWTMWLRISRDWTLVCSCVECVHHKLSGLACCCVSGREATRCRKGPSVAPPGHEKKDQLAERIFHVFLPRLCSCFSPGSGRASGVICCPRPPASYNCRPSRRWRRRPCRQCSPCPLDRCTGWENIPQTVCQMAGRDANHMLRLPHRWSATNDCSS</sequence>
<feature type="non-terminal residue" evidence="1">
    <location>
        <position position="1"/>
    </location>
</feature>
<evidence type="ECO:0000313" key="1">
    <source>
        <dbReference type="EMBL" id="JAR87431.1"/>
    </source>
</evidence>